<evidence type="ECO:0000256" key="8">
    <source>
        <dbReference type="HAMAP-Rule" id="MF_00461"/>
    </source>
</evidence>
<feature type="binding site" evidence="8">
    <location>
        <position position="430"/>
    </location>
    <ligand>
        <name>[4Fe-4S] cluster</name>
        <dbReference type="ChEBI" id="CHEBI:49883"/>
        <label>2</label>
    </ligand>
</feature>
<evidence type="ECO:0000256" key="9">
    <source>
        <dbReference type="SAM" id="MobiDB-lite"/>
    </source>
</evidence>
<dbReference type="Gene3D" id="3.30.70.20">
    <property type="match status" value="1"/>
</dbReference>
<dbReference type="GO" id="GO:0005886">
    <property type="term" value="C:plasma membrane"/>
    <property type="evidence" value="ECO:0007669"/>
    <property type="project" value="UniProtKB-SubCell"/>
</dbReference>
<dbReference type="Proteomes" id="UP000427716">
    <property type="component" value="Chromosome"/>
</dbReference>
<feature type="binding site" evidence="8">
    <location>
        <position position="385"/>
    </location>
    <ligand>
        <name>[4Fe-4S] cluster</name>
        <dbReference type="ChEBI" id="CHEBI:49883"/>
        <label>1</label>
    </ligand>
</feature>
<dbReference type="SUPFAM" id="SSF142019">
    <property type="entry name" value="Nqo1 FMN-binding domain-like"/>
    <property type="match status" value="1"/>
</dbReference>
<dbReference type="SUPFAM" id="SSF46548">
    <property type="entry name" value="alpha-helical ferredoxin"/>
    <property type="match status" value="1"/>
</dbReference>
<feature type="binding site" evidence="8">
    <location>
        <position position="391"/>
    </location>
    <ligand>
        <name>[4Fe-4S] cluster</name>
        <dbReference type="ChEBI" id="CHEBI:49883"/>
        <label>1</label>
    </ligand>
</feature>
<evidence type="ECO:0000259" key="10">
    <source>
        <dbReference type="PROSITE" id="PS51379"/>
    </source>
</evidence>
<dbReference type="AlphaFoldDB" id="A0A6I6DBE3"/>
<comment type="cofactor">
    <cofactor evidence="8">
        <name>[4Fe-4S] cluster</name>
        <dbReference type="ChEBI" id="CHEBI:49883"/>
    </cofactor>
    <text evidence="8">Binds 2 [4Fe-4S] clusters per subunit.</text>
</comment>
<dbReference type="PANTHER" id="PTHR43034:SF2">
    <property type="entry name" value="ION-TRANSLOCATING OXIDOREDUCTASE COMPLEX SUBUNIT C"/>
    <property type="match status" value="1"/>
</dbReference>
<dbReference type="Pfam" id="PF13375">
    <property type="entry name" value="RnfC_N"/>
    <property type="match status" value="1"/>
</dbReference>
<dbReference type="GO" id="GO:0009055">
    <property type="term" value="F:electron transfer activity"/>
    <property type="evidence" value="ECO:0007669"/>
    <property type="project" value="InterPro"/>
</dbReference>
<keyword evidence="3 8" id="KW-0479">Metal-binding</keyword>
<dbReference type="PANTHER" id="PTHR43034">
    <property type="entry name" value="ION-TRANSLOCATING OXIDOREDUCTASE COMPLEX SUBUNIT C"/>
    <property type="match status" value="1"/>
</dbReference>
<feature type="binding site" evidence="8">
    <location>
        <position position="424"/>
    </location>
    <ligand>
        <name>[4Fe-4S] cluster</name>
        <dbReference type="ChEBI" id="CHEBI:49883"/>
        <label>2</label>
    </ligand>
</feature>
<organism evidence="11 12">
    <name type="scientific">Guyparkeria halophila</name>
    <dbReference type="NCBI Taxonomy" id="47960"/>
    <lineage>
        <taxon>Bacteria</taxon>
        <taxon>Pseudomonadati</taxon>
        <taxon>Pseudomonadota</taxon>
        <taxon>Gammaproteobacteria</taxon>
        <taxon>Chromatiales</taxon>
        <taxon>Thioalkalibacteraceae</taxon>
        <taxon>Guyparkeria</taxon>
    </lineage>
</organism>
<evidence type="ECO:0000256" key="4">
    <source>
        <dbReference type="ARBA" id="ARBA00022737"/>
    </source>
</evidence>
<evidence type="ECO:0000256" key="7">
    <source>
        <dbReference type="ARBA" id="ARBA00023014"/>
    </source>
</evidence>
<feature type="compositionally biased region" description="Basic and acidic residues" evidence="9">
    <location>
        <begin position="496"/>
        <end position="506"/>
    </location>
</feature>
<dbReference type="Pfam" id="PF01512">
    <property type="entry name" value="Complex1_51K"/>
    <property type="match status" value="1"/>
</dbReference>
<feature type="compositionally biased region" description="Basic and acidic residues" evidence="9">
    <location>
        <begin position="563"/>
        <end position="573"/>
    </location>
</feature>
<dbReference type="NCBIfam" id="NF003454">
    <property type="entry name" value="PRK05035.1"/>
    <property type="match status" value="1"/>
</dbReference>
<dbReference type="InterPro" id="IPR019554">
    <property type="entry name" value="Soluble_ligand-bd"/>
</dbReference>
<keyword evidence="5 8" id="KW-0249">Electron transport</keyword>
<evidence type="ECO:0000313" key="11">
    <source>
        <dbReference type="EMBL" id="QGT79002.1"/>
    </source>
</evidence>
<comment type="subunit">
    <text evidence="8">The complex is composed of six subunits: RnfA, RnfB, RnfC, RnfD, RnfE and RnfG.</text>
</comment>
<feature type="domain" description="4Fe-4S ferredoxin-type" evidence="10">
    <location>
        <begin position="376"/>
        <end position="405"/>
    </location>
</feature>
<dbReference type="InterPro" id="IPR010208">
    <property type="entry name" value="Ion_transpt_RnfC/RsxC"/>
</dbReference>
<gene>
    <name evidence="11" type="primary">rsxC</name>
    <name evidence="8" type="synonym">rnfC</name>
    <name evidence="11" type="ORF">GM160_08925</name>
</gene>
<keyword evidence="2 8" id="KW-0004">4Fe-4S</keyword>
<dbReference type="EMBL" id="CP046415">
    <property type="protein sequence ID" value="QGT79002.1"/>
    <property type="molecule type" value="Genomic_DNA"/>
</dbReference>
<keyword evidence="4 8" id="KW-0677">Repeat</keyword>
<keyword evidence="8" id="KW-0997">Cell inner membrane</keyword>
<keyword evidence="8" id="KW-0472">Membrane</keyword>
<dbReference type="RefSeq" id="WP_156574668.1">
    <property type="nucleotide sequence ID" value="NZ_CP046415.1"/>
</dbReference>
<feature type="region of interest" description="Disordered" evidence="9">
    <location>
        <begin position="494"/>
        <end position="579"/>
    </location>
</feature>
<keyword evidence="12" id="KW-1185">Reference proteome</keyword>
<feature type="domain" description="4Fe-4S ferredoxin-type" evidence="10">
    <location>
        <begin position="413"/>
        <end position="444"/>
    </location>
</feature>
<feature type="binding site" evidence="8">
    <location>
        <position position="395"/>
    </location>
    <ligand>
        <name>[4Fe-4S] cluster</name>
        <dbReference type="ChEBI" id="CHEBI:49883"/>
        <label>2</label>
    </ligand>
</feature>
<feature type="binding site" evidence="8">
    <location>
        <position position="427"/>
    </location>
    <ligand>
        <name>[4Fe-4S] cluster</name>
        <dbReference type="ChEBI" id="CHEBI:49883"/>
        <label>2</label>
    </ligand>
</feature>
<comment type="function">
    <text evidence="8">Part of a membrane-bound complex that couples electron transfer with translocation of ions across the membrane.</text>
</comment>
<dbReference type="EC" id="7.-.-.-" evidence="8"/>
<dbReference type="GO" id="GO:0046872">
    <property type="term" value="F:metal ion binding"/>
    <property type="evidence" value="ECO:0007669"/>
    <property type="project" value="UniProtKB-KW"/>
</dbReference>
<name>A0A6I6DBE3_9GAMM</name>
<dbReference type="PROSITE" id="PS00198">
    <property type="entry name" value="4FE4S_FER_1"/>
    <property type="match status" value="1"/>
</dbReference>
<dbReference type="InterPro" id="IPR017900">
    <property type="entry name" value="4Fe4S_Fe_S_CS"/>
</dbReference>
<dbReference type="InterPro" id="IPR037225">
    <property type="entry name" value="Nuo51_FMN-bd_sf"/>
</dbReference>
<keyword evidence="7 8" id="KW-0411">Iron-sulfur</keyword>
<keyword evidence="8" id="KW-1003">Cell membrane</keyword>
<feature type="binding site" evidence="8">
    <location>
        <position position="434"/>
    </location>
    <ligand>
        <name>[4Fe-4S] cluster</name>
        <dbReference type="ChEBI" id="CHEBI:49883"/>
        <label>1</label>
    </ligand>
</feature>
<proteinExistence type="inferred from homology"/>
<evidence type="ECO:0000313" key="12">
    <source>
        <dbReference type="Proteomes" id="UP000427716"/>
    </source>
</evidence>
<evidence type="ECO:0000256" key="2">
    <source>
        <dbReference type="ARBA" id="ARBA00022485"/>
    </source>
</evidence>
<dbReference type="HAMAP" id="MF_00461">
    <property type="entry name" value="RsxC_RnfC"/>
    <property type="match status" value="1"/>
</dbReference>
<evidence type="ECO:0000256" key="1">
    <source>
        <dbReference type="ARBA" id="ARBA00022448"/>
    </source>
</evidence>
<comment type="subcellular location">
    <subcellularLocation>
        <location evidence="8">Cell inner membrane</location>
        <topology evidence="8">Peripheral membrane protein</topology>
    </subcellularLocation>
</comment>
<dbReference type="InterPro" id="IPR017896">
    <property type="entry name" value="4Fe4S_Fe-S-bd"/>
</dbReference>
<dbReference type="Pfam" id="PF10531">
    <property type="entry name" value="SLBB"/>
    <property type="match status" value="1"/>
</dbReference>
<sequence>MPEARATISPGLHGFHGGLDLDYHKAPACDRPIGEMPLVDEYVLPLHMHIGAPAIPVVAVGDHVRRGQLLARPDDFISAAIHAPTSGVIQAIEPRGLPHPGGLSAQSIVLAADGEDREAEPLDPWPDYVDKSPVEIRSRLREAGIVGLGGAVFPTAVKLATANPGGVETLVLNGAECEPYISCDDRLMQEAPEPIIRGAQMMLHAVGASRCLIGIEDNKPRAIEALQAVIDRLAAEENERRFAIKVVPSIYPAGGEKQLIRTLTGIEVPRNRHVTDYQLLCLNVGTVANSWHAVVEGRALTERVVTVTGGGVAEPQNFRVRIGTPMAKVIEAAGGYTEGVDRLLMGGPMMGFALHEDEVPVVKATNCLLAMRPVDRDPTPPPQPCIRCSRCSEACPADLLPQQLYWYARAQQFERSHDYHLFDCIECGVCSAVCPSHIPLVQYFRHAKTEIWSAEREKAKAEHARRRFEFHNERIERQKAEREAALAKKRAAIKAAQEKAAQKDAQEADAPAKANRDGSKRTPPPADDGKSAASMSIEAARARAKERKARVQQGPPAEGEPDGAERPSDESSERPGGSS</sequence>
<dbReference type="PROSITE" id="PS51379">
    <property type="entry name" value="4FE4S_FER_2"/>
    <property type="match status" value="2"/>
</dbReference>
<comment type="similarity">
    <text evidence="8">Belongs to the 4Fe4S bacterial-type ferredoxin family. RnfC subfamily.</text>
</comment>
<evidence type="ECO:0000256" key="3">
    <source>
        <dbReference type="ARBA" id="ARBA00022723"/>
    </source>
</evidence>
<dbReference type="GO" id="GO:0022900">
    <property type="term" value="P:electron transport chain"/>
    <property type="evidence" value="ECO:0007669"/>
    <property type="project" value="UniProtKB-UniRule"/>
</dbReference>
<dbReference type="KEGG" id="ghl:GM160_08925"/>
<keyword evidence="1 8" id="KW-0813">Transport</keyword>
<dbReference type="InterPro" id="IPR026902">
    <property type="entry name" value="RnfC_N"/>
</dbReference>
<evidence type="ECO:0000256" key="6">
    <source>
        <dbReference type="ARBA" id="ARBA00023004"/>
    </source>
</evidence>
<feature type="binding site" evidence="8">
    <location>
        <position position="388"/>
    </location>
    <ligand>
        <name>[4Fe-4S] cluster</name>
        <dbReference type="ChEBI" id="CHEBI:49883"/>
        <label>1</label>
    </ligand>
</feature>
<dbReference type="Gene3D" id="3.40.50.11540">
    <property type="entry name" value="NADH-ubiquinone oxidoreductase 51kDa subunit"/>
    <property type="match status" value="1"/>
</dbReference>
<protein>
    <recommendedName>
        <fullName evidence="8">Ion-translocating oxidoreductase complex subunit C</fullName>
        <ecNumber evidence="8">7.-.-.-</ecNumber>
    </recommendedName>
    <alternativeName>
        <fullName evidence="8">Rnf electron transport complex subunit C</fullName>
    </alternativeName>
</protein>
<keyword evidence="6 8" id="KW-0408">Iron</keyword>
<keyword evidence="8" id="KW-1278">Translocase</keyword>
<dbReference type="Pfam" id="PF12838">
    <property type="entry name" value="Fer4_7"/>
    <property type="match status" value="1"/>
</dbReference>
<accession>A0A6I6DBE3</accession>
<evidence type="ECO:0000256" key="5">
    <source>
        <dbReference type="ARBA" id="ARBA00022982"/>
    </source>
</evidence>
<reference evidence="11 12" key="1">
    <citation type="submission" date="2019-11" db="EMBL/GenBank/DDBJ databases">
        <authorList>
            <person name="Zhang J."/>
            <person name="Sun C."/>
        </authorList>
    </citation>
    <scope>NUCLEOTIDE SEQUENCE [LARGE SCALE GENOMIC DNA]</scope>
    <source>
        <strain evidence="12">sp2</strain>
    </source>
</reference>
<dbReference type="NCBIfam" id="TIGR01945">
    <property type="entry name" value="rnfC"/>
    <property type="match status" value="1"/>
</dbReference>
<dbReference type="InterPro" id="IPR011538">
    <property type="entry name" value="Nuo51_FMN-bd"/>
</dbReference>
<dbReference type="GO" id="GO:0051539">
    <property type="term" value="F:4 iron, 4 sulfur cluster binding"/>
    <property type="evidence" value="ECO:0007669"/>
    <property type="project" value="UniProtKB-KW"/>
</dbReference>